<dbReference type="Pfam" id="PF02518">
    <property type="entry name" value="HATPase_c"/>
    <property type="match status" value="1"/>
</dbReference>
<keyword evidence="7" id="KW-0808">Transferase</keyword>
<dbReference type="Gene3D" id="1.10.287.130">
    <property type="match status" value="1"/>
</dbReference>
<comment type="catalytic activity">
    <reaction evidence="1">
        <text>ATP + protein L-histidine = ADP + protein N-phospho-L-histidine.</text>
        <dbReference type="EC" id="2.7.13.3"/>
    </reaction>
</comment>
<dbReference type="Gene3D" id="3.30.565.10">
    <property type="entry name" value="Histidine kinase-like ATPase, C-terminal domain"/>
    <property type="match status" value="1"/>
</dbReference>
<dbReference type="PRINTS" id="PR00344">
    <property type="entry name" value="BCTRLSENSOR"/>
</dbReference>
<dbReference type="InterPro" id="IPR005467">
    <property type="entry name" value="His_kinase_dom"/>
</dbReference>
<dbReference type="Gene3D" id="6.10.340.10">
    <property type="match status" value="1"/>
</dbReference>
<feature type="transmembrane region" description="Helical" evidence="5">
    <location>
        <begin position="12"/>
        <end position="33"/>
    </location>
</feature>
<evidence type="ECO:0000256" key="2">
    <source>
        <dbReference type="ARBA" id="ARBA00012438"/>
    </source>
</evidence>
<evidence type="ECO:0000259" key="6">
    <source>
        <dbReference type="PROSITE" id="PS50109"/>
    </source>
</evidence>
<dbReference type="AlphaFoldDB" id="A0A7U3YMP8"/>
<sequence>MYRGLKLHVTALFFALLVAATGLTFFVIGSFWLRDSALSLAREKGIEMAAVAERLAGRRMELGKERDFFAALVNEGVSRAGAMSGCGQAEHGVVLCLGQPLPDRQHLERQLREAMQTGKAVRSLNGLAWVGVVPGKKYLDIALPAISPDHVRGGVALRFSLEPHYARIRTMQRLVAGYLAVNLIVLLVIGFFRLRSAVFRPVEQLIRLTDSYRDESGVPFLALQGGDELRQLAGSMQQMLARIKADQDKLREHVASLQEANRQLIASREEMVRAEKLSSVGRLAAGLAHEIGNPLGIVQGYLGLIRHDDLGGAEREEFCSRAEHELQRIGQLVRQLLDFSRPASGHQEAIDPHQVLAEVIALLQPQPLMDSITLTTRFAAMDCLVHANPAQLMQVLLNCLINAADAIRAATSGQGTIEVATDVDLIEPARMLRITISDTGVGLTKDELANAFDPFFTTKEPGRGTGLGLSVSYALLKSMGGVISLANREGGGAVVTIALPLAASQMLDHAESGV</sequence>
<dbReference type="EC" id="2.7.13.3" evidence="2"/>
<evidence type="ECO:0000313" key="8">
    <source>
        <dbReference type="Proteomes" id="UP000006365"/>
    </source>
</evidence>
<evidence type="ECO:0000256" key="3">
    <source>
        <dbReference type="ARBA" id="ARBA00022553"/>
    </source>
</evidence>
<organism evidence="7 8">
    <name type="scientific">Desulfobulbus propionicus (strain ATCC 33891 / DSM 2032 / VKM B-1956 / 1pr3)</name>
    <dbReference type="NCBI Taxonomy" id="577650"/>
    <lineage>
        <taxon>Bacteria</taxon>
        <taxon>Pseudomonadati</taxon>
        <taxon>Thermodesulfobacteriota</taxon>
        <taxon>Desulfobulbia</taxon>
        <taxon>Desulfobulbales</taxon>
        <taxon>Desulfobulbaceae</taxon>
        <taxon>Desulfobulbus</taxon>
    </lineage>
</organism>
<keyword evidence="8" id="KW-1185">Reference proteome</keyword>
<keyword evidence="3" id="KW-0597">Phosphoprotein</keyword>
<dbReference type="RefSeq" id="WP_015724767.1">
    <property type="nucleotide sequence ID" value="NC_014972.1"/>
</dbReference>
<dbReference type="Pfam" id="PF00512">
    <property type="entry name" value="HisKA"/>
    <property type="match status" value="1"/>
</dbReference>
<keyword evidence="5" id="KW-0472">Membrane</keyword>
<dbReference type="PANTHER" id="PTHR43065">
    <property type="entry name" value="SENSOR HISTIDINE KINASE"/>
    <property type="match status" value="1"/>
</dbReference>
<protein>
    <recommendedName>
        <fullName evidence="2">histidine kinase</fullName>
        <ecNumber evidence="2">2.7.13.3</ecNumber>
    </recommendedName>
</protein>
<gene>
    <name evidence="7" type="ordered locus">Despr_2079</name>
</gene>
<dbReference type="SMART" id="SM00387">
    <property type="entry name" value="HATPase_c"/>
    <property type="match status" value="1"/>
</dbReference>
<dbReference type="InterPro" id="IPR003594">
    <property type="entry name" value="HATPase_dom"/>
</dbReference>
<keyword evidence="4" id="KW-0175">Coiled coil</keyword>
<evidence type="ECO:0000313" key="7">
    <source>
        <dbReference type="EMBL" id="ADW18227.1"/>
    </source>
</evidence>
<evidence type="ECO:0000256" key="5">
    <source>
        <dbReference type="SAM" id="Phobius"/>
    </source>
</evidence>
<dbReference type="CDD" id="cd00082">
    <property type="entry name" value="HisKA"/>
    <property type="match status" value="1"/>
</dbReference>
<dbReference type="Proteomes" id="UP000006365">
    <property type="component" value="Chromosome"/>
</dbReference>
<dbReference type="InterPro" id="IPR003661">
    <property type="entry name" value="HisK_dim/P_dom"/>
</dbReference>
<dbReference type="SUPFAM" id="SSF47384">
    <property type="entry name" value="Homodimeric domain of signal transducing histidine kinase"/>
    <property type="match status" value="1"/>
</dbReference>
<evidence type="ECO:0000256" key="1">
    <source>
        <dbReference type="ARBA" id="ARBA00000085"/>
    </source>
</evidence>
<dbReference type="InterPro" id="IPR036890">
    <property type="entry name" value="HATPase_C_sf"/>
</dbReference>
<evidence type="ECO:0000256" key="4">
    <source>
        <dbReference type="SAM" id="Coils"/>
    </source>
</evidence>
<dbReference type="EMBL" id="CP002364">
    <property type="protein sequence ID" value="ADW18227.1"/>
    <property type="molecule type" value="Genomic_DNA"/>
</dbReference>
<feature type="transmembrane region" description="Helical" evidence="5">
    <location>
        <begin position="174"/>
        <end position="194"/>
    </location>
</feature>
<dbReference type="InterPro" id="IPR036097">
    <property type="entry name" value="HisK_dim/P_sf"/>
</dbReference>
<feature type="domain" description="Histidine kinase" evidence="6">
    <location>
        <begin position="286"/>
        <end position="503"/>
    </location>
</feature>
<dbReference type="SMART" id="SM00388">
    <property type="entry name" value="HisKA"/>
    <property type="match status" value="1"/>
</dbReference>
<dbReference type="GO" id="GO:0000155">
    <property type="term" value="F:phosphorelay sensor kinase activity"/>
    <property type="evidence" value="ECO:0007669"/>
    <property type="project" value="InterPro"/>
</dbReference>
<keyword evidence="5" id="KW-0812">Transmembrane</keyword>
<dbReference type="PROSITE" id="PS50109">
    <property type="entry name" value="HIS_KIN"/>
    <property type="match status" value="1"/>
</dbReference>
<dbReference type="KEGG" id="dpr:Despr_2079"/>
<dbReference type="InterPro" id="IPR004358">
    <property type="entry name" value="Sig_transdc_His_kin-like_C"/>
</dbReference>
<dbReference type="PANTHER" id="PTHR43065:SF42">
    <property type="entry name" value="TWO-COMPONENT SENSOR PPRA"/>
    <property type="match status" value="1"/>
</dbReference>
<reference evidence="7 8" key="1">
    <citation type="journal article" date="2011" name="Stand. Genomic Sci.">
        <title>Complete genome sequence of Desulfobulbus propionicus type strain (1pr3).</title>
        <authorList>
            <person name="Pagani I."/>
            <person name="Lapidus A."/>
            <person name="Nolan M."/>
            <person name="Lucas S."/>
            <person name="Hammon N."/>
            <person name="Deshpande S."/>
            <person name="Cheng J.F."/>
            <person name="Chertkov O."/>
            <person name="Davenport K."/>
            <person name="Tapia R."/>
            <person name="Han C."/>
            <person name="Goodwin L."/>
            <person name="Pitluck S."/>
            <person name="Liolios K."/>
            <person name="Mavromatis K."/>
            <person name="Ivanova N."/>
            <person name="Mikhailova N."/>
            <person name="Pati A."/>
            <person name="Chen A."/>
            <person name="Palaniappan K."/>
            <person name="Land M."/>
            <person name="Hauser L."/>
            <person name="Chang Y.J."/>
            <person name="Jeffries C.D."/>
            <person name="Detter J.C."/>
            <person name="Brambilla E."/>
            <person name="Kannan K.P."/>
            <person name="Djao O.D."/>
            <person name="Rohde M."/>
            <person name="Pukall R."/>
            <person name="Spring S."/>
            <person name="Goker M."/>
            <person name="Sikorski J."/>
            <person name="Woyke T."/>
            <person name="Bristow J."/>
            <person name="Eisen J.A."/>
            <person name="Markowitz V."/>
            <person name="Hugenholtz P."/>
            <person name="Kyrpides N.C."/>
            <person name="Klenk H.P."/>
        </authorList>
    </citation>
    <scope>NUCLEOTIDE SEQUENCE [LARGE SCALE GENOMIC DNA]</scope>
    <source>
        <strain evidence="8">ATCC 33891 / DSM 2032 / 1pr3</strain>
    </source>
</reference>
<proteinExistence type="predicted"/>
<accession>A0A7U3YMP8</accession>
<feature type="coiled-coil region" evidence="4">
    <location>
        <begin position="240"/>
        <end position="277"/>
    </location>
</feature>
<keyword evidence="5" id="KW-1133">Transmembrane helix</keyword>
<dbReference type="SUPFAM" id="SSF55874">
    <property type="entry name" value="ATPase domain of HSP90 chaperone/DNA topoisomerase II/histidine kinase"/>
    <property type="match status" value="1"/>
</dbReference>
<name>A0A7U3YMP8_DESPD</name>
<keyword evidence="7" id="KW-0418">Kinase</keyword>